<evidence type="ECO:0000259" key="2">
    <source>
        <dbReference type="PROSITE" id="PS50930"/>
    </source>
</evidence>
<reference evidence="4" key="1">
    <citation type="journal article" date="2019" name="Int. J. Syst. Evol. Microbiol.">
        <title>The Global Catalogue of Microorganisms (GCM) 10K type strain sequencing project: providing services to taxonomists for standard genome sequencing and annotation.</title>
        <authorList>
            <consortium name="The Broad Institute Genomics Platform"/>
            <consortium name="The Broad Institute Genome Sequencing Center for Infectious Disease"/>
            <person name="Wu L."/>
            <person name="Ma J."/>
        </authorList>
    </citation>
    <scope>NUCLEOTIDE SEQUENCE [LARGE SCALE GENOMIC DNA]</scope>
    <source>
        <strain evidence="4">CCUG 57401</strain>
    </source>
</reference>
<dbReference type="PANTHER" id="PTHR37299:SF1">
    <property type="entry name" value="STAGE 0 SPORULATION PROTEIN A HOMOLOG"/>
    <property type="match status" value="1"/>
</dbReference>
<dbReference type="SMART" id="SM00850">
    <property type="entry name" value="LytTR"/>
    <property type="match status" value="1"/>
</dbReference>
<feature type="transmembrane region" description="Helical" evidence="1">
    <location>
        <begin position="141"/>
        <end position="158"/>
    </location>
</feature>
<dbReference type="RefSeq" id="WP_376848510.1">
    <property type="nucleotide sequence ID" value="NZ_JBHSMF010000002.1"/>
</dbReference>
<dbReference type="Pfam" id="PF04397">
    <property type="entry name" value="LytTR"/>
    <property type="match status" value="1"/>
</dbReference>
<dbReference type="PROSITE" id="PS50930">
    <property type="entry name" value="HTH_LYTTR"/>
    <property type="match status" value="1"/>
</dbReference>
<keyword evidence="1" id="KW-1133">Transmembrane helix</keyword>
<dbReference type="PIRSF" id="PIRSF031767">
    <property type="entry name" value="MHYE_LytTR"/>
    <property type="match status" value="1"/>
</dbReference>
<feature type="transmembrane region" description="Helical" evidence="1">
    <location>
        <begin position="97"/>
        <end position="121"/>
    </location>
</feature>
<evidence type="ECO:0000256" key="1">
    <source>
        <dbReference type="SAM" id="Phobius"/>
    </source>
</evidence>
<gene>
    <name evidence="3" type="ORF">ACFPOE_03020</name>
</gene>
<comment type="caution">
    <text evidence="3">The sequence shown here is derived from an EMBL/GenBank/DDBJ whole genome shotgun (WGS) entry which is preliminary data.</text>
</comment>
<dbReference type="InterPro" id="IPR046947">
    <property type="entry name" value="LytR-like"/>
</dbReference>
<proteinExistence type="predicted"/>
<dbReference type="GO" id="GO:0003677">
    <property type="term" value="F:DNA binding"/>
    <property type="evidence" value="ECO:0007669"/>
    <property type="project" value="UniProtKB-KW"/>
</dbReference>
<feature type="transmembrane region" description="Helical" evidence="1">
    <location>
        <begin position="56"/>
        <end position="76"/>
    </location>
</feature>
<feature type="transmembrane region" description="Helical" evidence="1">
    <location>
        <begin position="21"/>
        <end position="41"/>
    </location>
</feature>
<keyword evidence="3" id="KW-0238">DNA-binding</keyword>
<dbReference type="InterPro" id="IPR007492">
    <property type="entry name" value="LytTR_DNA-bd_dom"/>
</dbReference>
<dbReference type="Gene3D" id="2.40.50.1020">
    <property type="entry name" value="LytTr DNA-binding domain"/>
    <property type="match status" value="1"/>
</dbReference>
<dbReference type="EMBL" id="JBHSMF010000002">
    <property type="protein sequence ID" value="MFC5496492.1"/>
    <property type="molecule type" value="Genomic_DNA"/>
</dbReference>
<sequence length="299" mass="33119">MFDPPSDWLARYQPWRRQAEIGFWVAVLLMQLVFNTTVTLIDARRAGIALPLWEPLVWEATSNLVVGLLIPAVAAFERRFPLRWSTVVRNLPAHLGGSVAFCLAHVAAILALRYAIYPLLGGSYRPGSLGTQLLYEYLKDVRSYVLIMAAILGYRFLLLRAQGEARVLDAADPPAGAAPAPPGPALAPARPERFLVRKLRKEFLIAAGEIEWLQAQGNYVGLHVNGHDYLLRSTLSDFLEQLDPARFARVHRSFAVNLDRVAEIEPTDGGDARLKMKDGSQVPCSRRYRDALAGPVAIA</sequence>
<protein>
    <submittedName>
        <fullName evidence="3">LytTR family DNA-binding domain-containing protein</fullName>
    </submittedName>
</protein>
<keyword evidence="4" id="KW-1185">Reference proteome</keyword>
<name>A0ABW0NBF2_9BURK</name>
<evidence type="ECO:0000313" key="4">
    <source>
        <dbReference type="Proteomes" id="UP001596037"/>
    </source>
</evidence>
<dbReference type="Proteomes" id="UP001596037">
    <property type="component" value="Unassembled WGS sequence"/>
</dbReference>
<accession>A0ABW0NBF2</accession>
<keyword evidence="1" id="KW-0472">Membrane</keyword>
<feature type="domain" description="HTH LytTR-type" evidence="2">
    <location>
        <begin position="194"/>
        <end position="298"/>
    </location>
</feature>
<dbReference type="InterPro" id="IPR012379">
    <property type="entry name" value="LytTR_MHYE"/>
</dbReference>
<dbReference type="PANTHER" id="PTHR37299">
    <property type="entry name" value="TRANSCRIPTIONAL REGULATOR-RELATED"/>
    <property type="match status" value="1"/>
</dbReference>
<keyword evidence="1" id="KW-0812">Transmembrane</keyword>
<organism evidence="3 4">
    <name type="scientific">Caenimonas terrae</name>
    <dbReference type="NCBI Taxonomy" id="696074"/>
    <lineage>
        <taxon>Bacteria</taxon>
        <taxon>Pseudomonadati</taxon>
        <taxon>Pseudomonadota</taxon>
        <taxon>Betaproteobacteria</taxon>
        <taxon>Burkholderiales</taxon>
        <taxon>Comamonadaceae</taxon>
        <taxon>Caenimonas</taxon>
    </lineage>
</organism>
<evidence type="ECO:0000313" key="3">
    <source>
        <dbReference type="EMBL" id="MFC5496492.1"/>
    </source>
</evidence>